<comment type="caution">
    <text evidence="1">The sequence shown here is derived from an EMBL/GenBank/DDBJ whole genome shotgun (WGS) entry which is preliminary data.</text>
</comment>
<evidence type="ECO:0000313" key="2">
    <source>
        <dbReference type="Proteomes" id="UP000073492"/>
    </source>
</evidence>
<name>A0A139IJQ0_9PEZI</name>
<sequence length="162" mass="18195">MAARRRSSQTRPELLTTFWDDPEVRMHFRFPLGEHVAKEHIEQQTQDYPLETNRARYDEALATMGTLADALPEKSLDPTTNKQTMAATTAKPIRFTLAVRPKPADRLSASRFYAVKTLQPLLECLLSFDVTGTGFVCVRAFGLLMNRPGSSTSISKYLSASR</sequence>
<proteinExistence type="predicted"/>
<evidence type="ECO:0000313" key="1">
    <source>
        <dbReference type="EMBL" id="KXT14766.1"/>
    </source>
</evidence>
<dbReference type="EMBL" id="LFZO01000075">
    <property type="protein sequence ID" value="KXT14766.1"/>
    <property type="molecule type" value="Genomic_DNA"/>
</dbReference>
<reference evidence="1 2" key="1">
    <citation type="submission" date="2015-07" db="EMBL/GenBank/DDBJ databases">
        <title>Comparative genomics of the Sigatoka disease complex on banana suggests a link between parallel evolutionary changes in Pseudocercospora fijiensis and Pseudocercospora eumusae and increased virulence on the banana host.</title>
        <authorList>
            <person name="Chang T.-C."/>
            <person name="Salvucci A."/>
            <person name="Crous P.W."/>
            <person name="Stergiopoulos I."/>
        </authorList>
    </citation>
    <scope>NUCLEOTIDE SEQUENCE [LARGE SCALE GENOMIC DNA]</scope>
    <source>
        <strain evidence="1 2">CBS 116634</strain>
    </source>
</reference>
<protein>
    <submittedName>
        <fullName evidence="1">Uncharacterized protein</fullName>
    </submittedName>
</protein>
<dbReference type="AlphaFoldDB" id="A0A139IJQ0"/>
<keyword evidence="2" id="KW-1185">Reference proteome</keyword>
<dbReference type="Proteomes" id="UP000073492">
    <property type="component" value="Unassembled WGS sequence"/>
</dbReference>
<organism evidence="1 2">
    <name type="scientific">Pseudocercospora musae</name>
    <dbReference type="NCBI Taxonomy" id="113226"/>
    <lineage>
        <taxon>Eukaryota</taxon>
        <taxon>Fungi</taxon>
        <taxon>Dikarya</taxon>
        <taxon>Ascomycota</taxon>
        <taxon>Pezizomycotina</taxon>
        <taxon>Dothideomycetes</taxon>
        <taxon>Dothideomycetidae</taxon>
        <taxon>Mycosphaerellales</taxon>
        <taxon>Mycosphaerellaceae</taxon>
        <taxon>Pseudocercospora</taxon>
    </lineage>
</organism>
<accession>A0A139IJQ0</accession>
<gene>
    <name evidence="1" type="ORF">AC579_7792</name>
</gene>